<feature type="region of interest" description="Disordered" evidence="1">
    <location>
        <begin position="1"/>
        <end position="57"/>
    </location>
</feature>
<evidence type="ECO:0000313" key="3">
    <source>
        <dbReference type="Proteomes" id="UP001314169"/>
    </source>
</evidence>
<dbReference type="Proteomes" id="UP001314169">
    <property type="component" value="Chromosome 5"/>
</dbReference>
<sequence length="71" mass="7672">MGAGARCPSPGVRTKAPGWAERAPDPTHVSGRAEAKAAPRTAAPRAPRRARTYPGRARRWPRSGRFLLLLT</sequence>
<evidence type="ECO:0000313" key="2">
    <source>
        <dbReference type="EMBL" id="CAK6445389.1"/>
    </source>
</evidence>
<organism evidence="2 3">
    <name type="scientific">Pipistrellus nathusii</name>
    <name type="common">Nathusius' pipistrelle</name>
    <dbReference type="NCBI Taxonomy" id="59473"/>
    <lineage>
        <taxon>Eukaryota</taxon>
        <taxon>Metazoa</taxon>
        <taxon>Chordata</taxon>
        <taxon>Craniata</taxon>
        <taxon>Vertebrata</taxon>
        <taxon>Euteleostomi</taxon>
        <taxon>Mammalia</taxon>
        <taxon>Eutheria</taxon>
        <taxon>Laurasiatheria</taxon>
        <taxon>Chiroptera</taxon>
        <taxon>Yangochiroptera</taxon>
        <taxon>Vespertilionidae</taxon>
        <taxon>Pipistrellus</taxon>
    </lineage>
</organism>
<accession>A0ABP0A6S1</accession>
<keyword evidence="3" id="KW-1185">Reference proteome</keyword>
<protein>
    <submittedName>
        <fullName evidence="2">Uncharacterized protein</fullName>
    </submittedName>
</protein>
<proteinExistence type="predicted"/>
<name>A0ABP0A6S1_PIPNA</name>
<feature type="compositionally biased region" description="Basic residues" evidence="1">
    <location>
        <begin position="46"/>
        <end position="57"/>
    </location>
</feature>
<gene>
    <name evidence="2" type="ORF">MPIPNATIZW_LOCUS13695</name>
</gene>
<evidence type="ECO:0000256" key="1">
    <source>
        <dbReference type="SAM" id="MobiDB-lite"/>
    </source>
</evidence>
<dbReference type="EMBL" id="OY882862">
    <property type="protein sequence ID" value="CAK6445389.1"/>
    <property type="molecule type" value="Genomic_DNA"/>
</dbReference>
<reference evidence="2" key="1">
    <citation type="submission" date="2023-12" db="EMBL/GenBank/DDBJ databases">
        <authorList>
            <person name="Brown T."/>
        </authorList>
    </citation>
    <scope>NUCLEOTIDE SEQUENCE</scope>
</reference>